<feature type="non-terminal residue" evidence="1">
    <location>
        <position position="270"/>
    </location>
</feature>
<comment type="caution">
    <text evidence="1">The sequence shown here is derived from an EMBL/GenBank/DDBJ whole genome shotgun (WGS) entry which is preliminary data.</text>
</comment>
<dbReference type="EMBL" id="CAJVCH010561665">
    <property type="protein sequence ID" value="CAG7831704.1"/>
    <property type="molecule type" value="Genomic_DNA"/>
</dbReference>
<gene>
    <name evidence="1" type="ORF">AFUS01_LOCUS41431</name>
</gene>
<evidence type="ECO:0000313" key="1">
    <source>
        <dbReference type="EMBL" id="CAG7831704.1"/>
    </source>
</evidence>
<reference evidence="1" key="1">
    <citation type="submission" date="2021-06" db="EMBL/GenBank/DDBJ databases">
        <authorList>
            <person name="Hodson N. C."/>
            <person name="Mongue J. A."/>
            <person name="Jaron S. K."/>
        </authorList>
    </citation>
    <scope>NUCLEOTIDE SEQUENCE</scope>
</reference>
<feature type="non-terminal residue" evidence="1">
    <location>
        <position position="1"/>
    </location>
</feature>
<accession>A0A8J2PS59</accession>
<keyword evidence="2" id="KW-1185">Reference proteome</keyword>
<protein>
    <submittedName>
        <fullName evidence="1">Uncharacterized protein</fullName>
    </submittedName>
</protein>
<dbReference type="AlphaFoldDB" id="A0A8J2PS59"/>
<dbReference type="Proteomes" id="UP000708208">
    <property type="component" value="Unassembled WGS sequence"/>
</dbReference>
<evidence type="ECO:0000313" key="2">
    <source>
        <dbReference type="Proteomes" id="UP000708208"/>
    </source>
</evidence>
<sequence length="270" mass="29798">DVKTSCTIKLTNFLDSVLTDPQYHFGFGSKNSGPLNVVGSFSEVFSFKGDKNFSLDDRLLKISPAPDVWFPDEVSEVPVEFFVNHGNLIVRGHMSIGPAAIVHVEILEFSPMVGSPCSVIGGKQRIVDGKSLDSIRSPHNSQTNSKSVRKMERFSCVVEIVNCLSVPLSNRGSWCCNSQANIFLPMEILSLHRESFFASDDTTLEAMFSYEIISTDLALVIALKMGSGGKLFAAAFVPFPVITGKKELEELMDGNQWKTHDYKKYSKASQ</sequence>
<proteinExistence type="predicted"/>
<name>A0A8J2PS59_9HEXA</name>
<organism evidence="1 2">
    <name type="scientific">Allacma fusca</name>
    <dbReference type="NCBI Taxonomy" id="39272"/>
    <lineage>
        <taxon>Eukaryota</taxon>
        <taxon>Metazoa</taxon>
        <taxon>Ecdysozoa</taxon>
        <taxon>Arthropoda</taxon>
        <taxon>Hexapoda</taxon>
        <taxon>Collembola</taxon>
        <taxon>Symphypleona</taxon>
        <taxon>Sminthuridae</taxon>
        <taxon>Allacma</taxon>
    </lineage>
</organism>